<evidence type="ECO:0000256" key="2">
    <source>
        <dbReference type="SAM" id="SignalP"/>
    </source>
</evidence>
<reference evidence="4" key="2">
    <citation type="submission" date="2020-09" db="EMBL/GenBank/DDBJ databases">
        <authorList>
            <person name="Sun Q."/>
            <person name="Ohkuma M."/>
        </authorList>
    </citation>
    <scope>NUCLEOTIDE SEQUENCE</scope>
    <source>
        <strain evidence="4">JCM 4369</strain>
    </source>
</reference>
<keyword evidence="5" id="KW-1185">Reference proteome</keyword>
<feature type="signal peptide" evidence="2">
    <location>
        <begin position="1"/>
        <end position="30"/>
    </location>
</feature>
<proteinExistence type="predicted"/>
<dbReference type="AlphaFoldDB" id="A0A918I5Z3"/>
<protein>
    <submittedName>
        <fullName evidence="4">Lipoprotein</fullName>
    </submittedName>
</protein>
<gene>
    <name evidence="4" type="ORF">GCM10010260_06910</name>
</gene>
<comment type="caution">
    <text evidence="4">The sequence shown here is derived from an EMBL/GenBank/DDBJ whole genome shotgun (WGS) entry which is preliminary data.</text>
</comment>
<dbReference type="PROSITE" id="PS51257">
    <property type="entry name" value="PROKAR_LIPOPROTEIN"/>
    <property type="match status" value="1"/>
</dbReference>
<organism evidence="4 5">
    <name type="scientific">Streptomyces filipinensis</name>
    <dbReference type="NCBI Taxonomy" id="66887"/>
    <lineage>
        <taxon>Bacteria</taxon>
        <taxon>Bacillati</taxon>
        <taxon>Actinomycetota</taxon>
        <taxon>Actinomycetes</taxon>
        <taxon>Kitasatosporales</taxon>
        <taxon>Streptomycetaceae</taxon>
        <taxon>Streptomyces</taxon>
    </lineage>
</organism>
<reference evidence="4" key="1">
    <citation type="journal article" date="2014" name="Int. J. Syst. Evol. Microbiol.">
        <title>Complete genome sequence of Corynebacterium casei LMG S-19264T (=DSM 44701T), isolated from a smear-ripened cheese.</title>
        <authorList>
            <consortium name="US DOE Joint Genome Institute (JGI-PGF)"/>
            <person name="Walter F."/>
            <person name="Albersmeier A."/>
            <person name="Kalinowski J."/>
            <person name="Ruckert C."/>
        </authorList>
    </citation>
    <scope>NUCLEOTIDE SEQUENCE</scope>
    <source>
        <strain evidence="4">JCM 4369</strain>
    </source>
</reference>
<evidence type="ECO:0000313" key="5">
    <source>
        <dbReference type="Proteomes" id="UP000618795"/>
    </source>
</evidence>
<sequence>MARSVPFRAAAMAVVTGVLVAGITACGASAADDEHPEHRSFALHGRTLTIDSDNSALEVVATDSAKAGTVDVTRWFQGSVVVGHDPTVRWSFRGDRLVLRVHCSGFIADCSARHRVEVPRGISVKVDNGDGSVRAHGFRDPLSVDTADGAVRVTDSSGPLDLTSDDGSVRADVSSRRVKAESSDGSVDVRLSGVPDRVDASSSDGAVTVGLPQGAYRVSAGSDDGAVSVSVPRDDRSPHRVSAHSTDGKVTVRTAK</sequence>
<feature type="compositionally biased region" description="Basic and acidic residues" evidence="1">
    <location>
        <begin position="167"/>
        <end position="182"/>
    </location>
</feature>
<evidence type="ECO:0000313" key="4">
    <source>
        <dbReference type="EMBL" id="GGU77161.1"/>
    </source>
</evidence>
<dbReference type="EMBL" id="BMTD01000001">
    <property type="protein sequence ID" value="GGU77161.1"/>
    <property type="molecule type" value="Genomic_DNA"/>
</dbReference>
<dbReference type="InterPro" id="IPR025164">
    <property type="entry name" value="Toastrack_DUF4097"/>
</dbReference>
<evidence type="ECO:0000259" key="3">
    <source>
        <dbReference type="Pfam" id="PF13349"/>
    </source>
</evidence>
<dbReference type="Pfam" id="PF13349">
    <property type="entry name" value="DUF4097"/>
    <property type="match status" value="1"/>
</dbReference>
<feature type="chain" id="PRO_5037850511" evidence="2">
    <location>
        <begin position="31"/>
        <end position="256"/>
    </location>
</feature>
<evidence type="ECO:0000256" key="1">
    <source>
        <dbReference type="SAM" id="MobiDB-lite"/>
    </source>
</evidence>
<feature type="region of interest" description="Disordered" evidence="1">
    <location>
        <begin position="149"/>
        <end position="256"/>
    </location>
</feature>
<accession>A0A918I5Z3</accession>
<feature type="domain" description="DUF4097" evidence="3">
    <location>
        <begin position="124"/>
        <end position="251"/>
    </location>
</feature>
<keyword evidence="4" id="KW-0449">Lipoprotein</keyword>
<dbReference type="RefSeq" id="WP_191871099.1">
    <property type="nucleotide sequence ID" value="NZ_BMTD01000001.1"/>
</dbReference>
<name>A0A918I5Z3_9ACTN</name>
<dbReference type="Proteomes" id="UP000618795">
    <property type="component" value="Unassembled WGS sequence"/>
</dbReference>
<keyword evidence="2" id="KW-0732">Signal</keyword>